<reference evidence="11 12" key="1">
    <citation type="submission" date="2015-01" db="EMBL/GenBank/DDBJ databases">
        <title>The Genome Sequence of Fonsecaea pedrosoi CBS 271.37.</title>
        <authorList>
            <consortium name="The Broad Institute Genomics Platform"/>
            <person name="Cuomo C."/>
            <person name="de Hoog S."/>
            <person name="Gorbushina A."/>
            <person name="Stielow B."/>
            <person name="Teixiera M."/>
            <person name="Abouelleil A."/>
            <person name="Chapman S.B."/>
            <person name="Priest M."/>
            <person name="Young S.K."/>
            <person name="Wortman J."/>
            <person name="Nusbaum C."/>
            <person name="Birren B."/>
        </authorList>
    </citation>
    <scope>NUCLEOTIDE SEQUENCE [LARGE SCALE GENOMIC DNA]</scope>
    <source>
        <strain evidence="11 12">CBS 271.37</strain>
    </source>
</reference>
<feature type="compositionally biased region" description="Polar residues" evidence="7">
    <location>
        <begin position="197"/>
        <end position="219"/>
    </location>
</feature>
<feature type="region of interest" description="Disordered" evidence="7">
    <location>
        <begin position="1"/>
        <end position="219"/>
    </location>
</feature>
<feature type="compositionally biased region" description="Polar residues" evidence="7">
    <location>
        <begin position="42"/>
        <end position="55"/>
    </location>
</feature>
<feature type="domain" description="Chromatin assembly factor 1 subunit A dimerization" evidence="9">
    <location>
        <begin position="331"/>
        <end position="406"/>
    </location>
</feature>
<dbReference type="Pfam" id="PF11600">
    <property type="entry name" value="CAF1A_acidic"/>
    <property type="match status" value="1"/>
</dbReference>
<proteinExistence type="predicted"/>
<dbReference type="VEuPathDB" id="FungiDB:Z517_06545"/>
<sequence>MDSHVAAAAAPPPPPALSFPAAAQLTPSKKRNHEGDIVHHSASITSPAGQQSSPLTADRSPFGTPNFSERSTPLTDLGATPVLSPAQNTTMAPVDSKKRKVTFAEKEADKAIKKAEKEEKEKLKAEAKARKDEDKKRKEEEKEAARKVREEKRKQKDVEKQEKEAEKQRKEAEALKKERSQMKLGSFFGPPAAASVPTANDLGNVSRGTTPSRRGSVTSVDIDHPMVDIKESPSKRKNPGFDDWILPFFVKEHMTVAPINRFHPNRAALDNAFLPLNQDNTPQTLRNRFRRRRRTRPVRPVKEILNEMNDSKTVSMDLADSANILANLPYKYLFFHEDVRPAYHGTYTRVVSPRSTRKLAVNAGYRGLPDTNYDYDSEAEWQEPEEGDEEVLDDDEKSEDEDGDEEMGDFLDDEGEVAKRQLIIGDMEPKCSGLCWEGENGSQDGNDLSLYRMDVLHDSTTFPIDPYSTDHWADVGRKSPVKREEKPQTPMQPPRLPLMAVDPNSGNLVLQSGLLRVASNEGVCENQSQSSKSKANKALGKPVKTISADLLPAFREAVSGNTLTKTGLIEVLKNQFPKCSKDAIKHTLEEIAERRGVKEADKKWVLIG</sequence>
<evidence type="ECO:0000256" key="5">
    <source>
        <dbReference type="ARBA" id="ARBA00023204"/>
    </source>
</evidence>
<dbReference type="GO" id="GO:0005634">
    <property type="term" value="C:nucleus"/>
    <property type="evidence" value="ECO:0007669"/>
    <property type="project" value="UniProtKB-SubCell"/>
</dbReference>
<dbReference type="Proteomes" id="UP000053029">
    <property type="component" value="Unassembled WGS sequence"/>
</dbReference>
<feature type="domain" description="Chromatin assembly factor 1 subunit Cac1-like C-terminal" evidence="10">
    <location>
        <begin position="551"/>
        <end position="606"/>
    </location>
</feature>
<evidence type="ECO:0000256" key="3">
    <source>
        <dbReference type="ARBA" id="ARBA00022763"/>
    </source>
</evidence>
<organism evidence="11 12">
    <name type="scientific">Fonsecaea pedrosoi CBS 271.37</name>
    <dbReference type="NCBI Taxonomy" id="1442368"/>
    <lineage>
        <taxon>Eukaryota</taxon>
        <taxon>Fungi</taxon>
        <taxon>Dikarya</taxon>
        <taxon>Ascomycota</taxon>
        <taxon>Pezizomycotina</taxon>
        <taxon>Eurotiomycetes</taxon>
        <taxon>Chaetothyriomycetidae</taxon>
        <taxon>Chaetothyriales</taxon>
        <taxon>Herpotrichiellaceae</taxon>
        <taxon>Fonsecaea</taxon>
    </lineage>
</organism>
<evidence type="ECO:0000256" key="2">
    <source>
        <dbReference type="ARBA" id="ARBA00022705"/>
    </source>
</evidence>
<dbReference type="GeneID" id="25306035"/>
<dbReference type="RefSeq" id="XP_013283738.1">
    <property type="nucleotide sequence ID" value="XM_013428284.1"/>
</dbReference>
<feature type="compositionally biased region" description="Polar residues" evidence="7">
    <location>
        <begin position="63"/>
        <end position="74"/>
    </location>
</feature>
<keyword evidence="5" id="KW-0234">DNA repair</keyword>
<name>A0A0D2GN12_9EURO</name>
<dbReference type="OrthoDB" id="79480at2759"/>
<dbReference type="PANTHER" id="PTHR15272">
    <property type="entry name" value="CHROMATIN ASSEMBLY FACTOR 1 SUBUNIT A CAF-1 SUBUNIT A"/>
    <property type="match status" value="1"/>
</dbReference>
<keyword evidence="3" id="KW-0227">DNA damage</keyword>
<dbReference type="Pfam" id="PF12253">
    <property type="entry name" value="CAF1A_dimeriz"/>
    <property type="match status" value="1"/>
</dbReference>
<keyword evidence="4" id="KW-0143">Chaperone</keyword>
<feature type="domain" description="Chromatin assembly factor 1 p150 subunit acidic region" evidence="8">
    <location>
        <begin position="97"/>
        <end position="199"/>
    </location>
</feature>
<feature type="compositionally biased region" description="Basic and acidic residues" evidence="7">
    <location>
        <begin position="102"/>
        <end position="181"/>
    </location>
</feature>
<evidence type="ECO:0000313" key="12">
    <source>
        <dbReference type="Proteomes" id="UP000053029"/>
    </source>
</evidence>
<feature type="compositionally biased region" description="Acidic residues" evidence="7">
    <location>
        <begin position="373"/>
        <end position="412"/>
    </location>
</feature>
<dbReference type="EMBL" id="KN846972">
    <property type="protein sequence ID" value="KIW79930.1"/>
    <property type="molecule type" value="Genomic_DNA"/>
</dbReference>
<keyword evidence="6" id="KW-0539">Nucleus</keyword>
<dbReference type="InterPro" id="IPR048800">
    <property type="entry name" value="Cac1-like_C"/>
</dbReference>
<dbReference type="AlphaFoldDB" id="A0A0D2GN12"/>
<comment type="subcellular location">
    <subcellularLocation>
        <location evidence="1">Nucleus</location>
    </subcellularLocation>
</comment>
<dbReference type="GO" id="GO:0006281">
    <property type="term" value="P:DNA repair"/>
    <property type="evidence" value="ECO:0007669"/>
    <property type="project" value="UniProtKB-KW"/>
</dbReference>
<protein>
    <submittedName>
        <fullName evidence="11">Unplaced genomic scaffold supercont1.4, whole genome shotgun sequence</fullName>
    </submittedName>
</protein>
<dbReference type="GO" id="GO:0033186">
    <property type="term" value="C:CAF-1 complex"/>
    <property type="evidence" value="ECO:0007669"/>
    <property type="project" value="TreeGrafter"/>
</dbReference>
<dbReference type="GO" id="GO:0006334">
    <property type="term" value="P:nucleosome assembly"/>
    <property type="evidence" value="ECO:0007669"/>
    <property type="project" value="TreeGrafter"/>
</dbReference>
<dbReference type="InterPro" id="IPR021644">
    <property type="entry name" value="CAF-1_p150_acidic"/>
</dbReference>
<dbReference type="InterPro" id="IPR022043">
    <property type="entry name" value="CAF1A_DD"/>
</dbReference>
<evidence type="ECO:0000256" key="1">
    <source>
        <dbReference type="ARBA" id="ARBA00004123"/>
    </source>
</evidence>
<dbReference type="Pfam" id="PF21796">
    <property type="entry name" value="Cac1_C"/>
    <property type="match status" value="1"/>
</dbReference>
<dbReference type="STRING" id="1442368.A0A0D2GN12"/>
<gene>
    <name evidence="11" type="ORF">Z517_06545</name>
</gene>
<feature type="region of interest" description="Disordered" evidence="7">
    <location>
        <begin position="369"/>
        <end position="412"/>
    </location>
</feature>
<evidence type="ECO:0000256" key="6">
    <source>
        <dbReference type="ARBA" id="ARBA00023242"/>
    </source>
</evidence>
<evidence type="ECO:0000256" key="4">
    <source>
        <dbReference type="ARBA" id="ARBA00023186"/>
    </source>
</evidence>
<evidence type="ECO:0000256" key="7">
    <source>
        <dbReference type="SAM" id="MobiDB-lite"/>
    </source>
</evidence>
<dbReference type="PANTHER" id="PTHR15272:SF0">
    <property type="entry name" value="CHROMATIN ASSEMBLY FACTOR 1 SUBUNIT A"/>
    <property type="match status" value="1"/>
</dbReference>
<dbReference type="GO" id="GO:0006260">
    <property type="term" value="P:DNA replication"/>
    <property type="evidence" value="ECO:0007669"/>
    <property type="project" value="UniProtKB-KW"/>
</dbReference>
<evidence type="ECO:0000313" key="11">
    <source>
        <dbReference type="EMBL" id="KIW79930.1"/>
    </source>
</evidence>
<accession>A0A0D2GN12</accession>
<dbReference type="HOGENOM" id="CLU_013392_1_0_1"/>
<keyword evidence="12" id="KW-1185">Reference proteome</keyword>
<keyword evidence="2" id="KW-0235">DNA replication</keyword>
<evidence type="ECO:0000259" key="10">
    <source>
        <dbReference type="Pfam" id="PF21796"/>
    </source>
</evidence>
<evidence type="ECO:0000259" key="8">
    <source>
        <dbReference type="Pfam" id="PF11600"/>
    </source>
</evidence>
<evidence type="ECO:0000259" key="9">
    <source>
        <dbReference type="Pfam" id="PF12253"/>
    </source>
</evidence>